<feature type="compositionally biased region" description="Low complexity" evidence="2">
    <location>
        <begin position="255"/>
        <end position="268"/>
    </location>
</feature>
<dbReference type="Gene3D" id="3.90.1530.30">
    <property type="match status" value="1"/>
</dbReference>
<dbReference type="InterPro" id="IPR004437">
    <property type="entry name" value="ParB/RepB/Spo0J"/>
</dbReference>
<evidence type="ECO:0000259" key="3">
    <source>
        <dbReference type="SMART" id="SM00470"/>
    </source>
</evidence>
<dbReference type="PANTHER" id="PTHR33375">
    <property type="entry name" value="CHROMOSOME-PARTITIONING PROTEIN PARB-RELATED"/>
    <property type="match status" value="1"/>
</dbReference>
<gene>
    <name evidence="4" type="ORF">EHF33_20885</name>
</gene>
<feature type="region of interest" description="Disordered" evidence="2">
    <location>
        <begin position="253"/>
        <end position="276"/>
    </location>
</feature>
<sequence length="466" mass="51207">MPPLSTLDPALFDLDNHTRDDPQGYQDLLPSIREKGVLHPVLARPKEGGRFGVVAGRRRVQACLELGIDVPTLLRDWSDDQAIEVEITENLIRKNLSPVETARALITLLAIRLRDEEEFIRLQPRSNPTPEGKVASLMHRLRKAVSGQEQEDQARIDSPAANIIIGTFQEYGRGEWRHFADVGLAMLSYPDDVQAYINAGGGVRAARELAQIKDAELRQKAVDRAKELQDGKHKVGEMDAAKRAAREVLAGAKNQRQTTAYQQAAETASKSAAQHKTVDNRWHFPDETYEKDAQYGDLYHPLWGQGEAGPYSDADGEIVSGVVMVRGHVDGEFEVPLGIYGRLLASYTVPAERVVSIDSPISPLIEFGTGLGRLVCATNPEVTRPGIVAASPHVLPLQREEADLAVLHLPAWNEVDRAGALGWGPEAAAADSSQITDYDEFIQSVMLALDEAKRVEHSCSPRLTGY</sequence>
<dbReference type="SMART" id="SM00470">
    <property type="entry name" value="ParB"/>
    <property type="match status" value="1"/>
</dbReference>
<name>A0A3G8YJD5_9DEIO</name>
<dbReference type="OrthoDB" id="9802051at2"/>
<dbReference type="InterPro" id="IPR036086">
    <property type="entry name" value="ParB/Sulfiredoxin_sf"/>
</dbReference>
<evidence type="ECO:0000313" key="5">
    <source>
        <dbReference type="Proteomes" id="UP000276417"/>
    </source>
</evidence>
<dbReference type="GO" id="GO:0005694">
    <property type="term" value="C:chromosome"/>
    <property type="evidence" value="ECO:0007669"/>
    <property type="project" value="TreeGrafter"/>
</dbReference>
<evidence type="ECO:0000256" key="2">
    <source>
        <dbReference type="SAM" id="MobiDB-lite"/>
    </source>
</evidence>
<dbReference type="RefSeq" id="WP_124875909.1">
    <property type="nucleotide sequence ID" value="NZ_CP034189.1"/>
</dbReference>
<dbReference type="Pfam" id="PF02195">
    <property type="entry name" value="ParB_N"/>
    <property type="match status" value="1"/>
</dbReference>
<dbReference type="AlphaFoldDB" id="A0A3G8YJD5"/>
<feature type="domain" description="ParB-like N-terminal" evidence="3">
    <location>
        <begin position="5"/>
        <end position="91"/>
    </location>
</feature>
<protein>
    <submittedName>
        <fullName evidence="4">ParB/RepB/Spo0J family partition protein</fullName>
    </submittedName>
</protein>
<dbReference type="PANTHER" id="PTHR33375:SF1">
    <property type="entry name" value="CHROMOSOME-PARTITIONING PROTEIN PARB-RELATED"/>
    <property type="match status" value="1"/>
</dbReference>
<dbReference type="GO" id="GO:0007059">
    <property type="term" value="P:chromosome segregation"/>
    <property type="evidence" value="ECO:0007669"/>
    <property type="project" value="TreeGrafter"/>
</dbReference>
<reference evidence="4 5" key="1">
    <citation type="submission" date="2018-11" db="EMBL/GenBank/DDBJ databases">
        <title>Deinococcus shelandsis sp. nov., isolated from South Shetland Islands soil of Antarctica.</title>
        <authorList>
            <person name="Tian J."/>
        </authorList>
    </citation>
    <scope>NUCLEOTIDE SEQUENCE [LARGE SCALE GENOMIC DNA]</scope>
    <source>
        <strain evidence="4 5">S14-83T</strain>
        <plasmid evidence="4 5">unnamed5</plasmid>
    </source>
</reference>
<dbReference type="Gene3D" id="1.10.10.2830">
    <property type="match status" value="1"/>
</dbReference>
<proteinExistence type="inferred from homology"/>
<comment type="similarity">
    <text evidence="1">Belongs to the ParB family.</text>
</comment>
<keyword evidence="5" id="KW-1185">Reference proteome</keyword>
<dbReference type="EMBL" id="CP034189">
    <property type="protein sequence ID" value="AZI45369.1"/>
    <property type="molecule type" value="Genomic_DNA"/>
</dbReference>
<evidence type="ECO:0000256" key="1">
    <source>
        <dbReference type="ARBA" id="ARBA00006295"/>
    </source>
</evidence>
<dbReference type="Proteomes" id="UP000276417">
    <property type="component" value="Plasmid unnamed5"/>
</dbReference>
<dbReference type="NCBIfam" id="TIGR00180">
    <property type="entry name" value="parB_part"/>
    <property type="match status" value="1"/>
</dbReference>
<dbReference type="InterPro" id="IPR050336">
    <property type="entry name" value="Chromosome_partition/occlusion"/>
</dbReference>
<organism evidence="4 5">
    <name type="scientific">Deinococcus psychrotolerans</name>
    <dbReference type="NCBI Taxonomy" id="2489213"/>
    <lineage>
        <taxon>Bacteria</taxon>
        <taxon>Thermotogati</taxon>
        <taxon>Deinococcota</taxon>
        <taxon>Deinococci</taxon>
        <taxon>Deinococcales</taxon>
        <taxon>Deinococcaceae</taxon>
        <taxon>Deinococcus</taxon>
    </lineage>
</organism>
<evidence type="ECO:0000313" key="4">
    <source>
        <dbReference type="EMBL" id="AZI45369.1"/>
    </source>
</evidence>
<dbReference type="GO" id="GO:0003677">
    <property type="term" value="F:DNA binding"/>
    <property type="evidence" value="ECO:0007669"/>
    <property type="project" value="InterPro"/>
</dbReference>
<dbReference type="KEGG" id="dph:EHF33_20885"/>
<keyword evidence="4" id="KW-0614">Plasmid</keyword>
<dbReference type="InterPro" id="IPR003115">
    <property type="entry name" value="ParB_N"/>
</dbReference>
<accession>A0A3G8YJD5</accession>
<geneLocation type="plasmid" evidence="4 5">
    <name>unnamed5</name>
</geneLocation>
<dbReference type="SUPFAM" id="SSF110849">
    <property type="entry name" value="ParB/Sulfiredoxin"/>
    <property type="match status" value="1"/>
</dbReference>